<feature type="region of interest" description="Disordered" evidence="1">
    <location>
        <begin position="312"/>
        <end position="356"/>
    </location>
</feature>
<organism evidence="2 3">
    <name type="scientific">Marinobacter gudaonensis</name>
    <dbReference type="NCBI Taxonomy" id="375760"/>
    <lineage>
        <taxon>Bacteria</taxon>
        <taxon>Pseudomonadati</taxon>
        <taxon>Pseudomonadota</taxon>
        <taxon>Gammaproteobacteria</taxon>
        <taxon>Pseudomonadales</taxon>
        <taxon>Marinobacteraceae</taxon>
        <taxon>Marinobacter</taxon>
    </lineage>
</organism>
<evidence type="ECO:0008006" key="4">
    <source>
        <dbReference type="Google" id="ProtNLM"/>
    </source>
</evidence>
<keyword evidence="3" id="KW-1185">Reference proteome</keyword>
<dbReference type="Proteomes" id="UP000199290">
    <property type="component" value="Unassembled WGS sequence"/>
</dbReference>
<evidence type="ECO:0000313" key="3">
    <source>
        <dbReference type="Proteomes" id="UP000199290"/>
    </source>
</evidence>
<sequence>MRHSCTFAAIYATLVALSGCGLEDTGPSAFNPATDVDLTFSSFDLENTDTAPDNLANTRFWHFYRGIQPADDNADDRETAREIRRHIDIFIGATPSESGASYVRVRNPLDLMNQVLASGEVTNFQEGKRYIRQRIADGAGGTYNTRGNGAQIRFTDQNAALANQPLNDQLWIYPTLDWRYLPEGPEGNDLDNKVYRTIQYVSRSVPEEQKAEQPELVSVLAGSRFDANRFMELGYSPAEFATADYLSRSFGSIELRQDFIAENTDTLFIKSGDAEVIGLDRYPGYSGADNSPDCLRVELDYNMERVRIFASDGEPARIDDPDSSDDQDTIPNPDNCTYQEDADAVTDWATVPVTGR</sequence>
<protein>
    <recommendedName>
        <fullName evidence="4">Lipoprotein</fullName>
    </recommendedName>
</protein>
<dbReference type="OrthoDB" id="6354562at2"/>
<feature type="compositionally biased region" description="Polar residues" evidence="1">
    <location>
        <begin position="329"/>
        <end position="338"/>
    </location>
</feature>
<dbReference type="STRING" id="375760.SAMN04488073_2161"/>
<reference evidence="3" key="1">
    <citation type="submission" date="2016-10" db="EMBL/GenBank/DDBJ databases">
        <authorList>
            <person name="Varghese N."/>
            <person name="Submissions S."/>
        </authorList>
    </citation>
    <scope>NUCLEOTIDE SEQUENCE [LARGE SCALE GENOMIC DNA]</scope>
    <source>
        <strain evidence="3">CGMCC 1.6294</strain>
    </source>
</reference>
<dbReference type="EMBL" id="FOYV01000001">
    <property type="protein sequence ID" value="SFR48811.1"/>
    <property type="molecule type" value="Genomic_DNA"/>
</dbReference>
<dbReference type="PROSITE" id="PS51257">
    <property type="entry name" value="PROKAR_LIPOPROTEIN"/>
    <property type="match status" value="1"/>
</dbReference>
<dbReference type="RefSeq" id="WP_091989475.1">
    <property type="nucleotide sequence ID" value="NZ_FOYV01000001.1"/>
</dbReference>
<dbReference type="AlphaFoldDB" id="A0A1I6H377"/>
<evidence type="ECO:0000313" key="2">
    <source>
        <dbReference type="EMBL" id="SFR48811.1"/>
    </source>
</evidence>
<accession>A0A1I6H377</accession>
<name>A0A1I6H377_9GAMM</name>
<proteinExistence type="predicted"/>
<gene>
    <name evidence="2" type="ORF">SAMN04488073_2161</name>
</gene>
<evidence type="ECO:0000256" key="1">
    <source>
        <dbReference type="SAM" id="MobiDB-lite"/>
    </source>
</evidence>